<accession>A0A3D0WBG6</accession>
<feature type="domain" description="Nudix hydrolase" evidence="1">
    <location>
        <begin position="19"/>
        <end position="113"/>
    </location>
</feature>
<keyword evidence="3" id="KW-0378">Hydrolase</keyword>
<dbReference type="InterPro" id="IPR036388">
    <property type="entry name" value="WH-like_DNA-bd_sf"/>
</dbReference>
<dbReference type="InterPro" id="IPR036390">
    <property type="entry name" value="WH_DNA-bd_sf"/>
</dbReference>
<dbReference type="EMBL" id="DOYJ01000088">
    <property type="protein sequence ID" value="HCB75093.1"/>
    <property type="molecule type" value="Genomic_DNA"/>
</dbReference>
<organism evidence="3 4">
    <name type="scientific">Sphingomonas bacterium</name>
    <dbReference type="NCBI Taxonomy" id="1895847"/>
    <lineage>
        <taxon>Bacteria</taxon>
        <taxon>Pseudomonadati</taxon>
        <taxon>Pseudomonadota</taxon>
        <taxon>Alphaproteobacteria</taxon>
        <taxon>Sphingomonadales</taxon>
        <taxon>Sphingomonadaceae</taxon>
        <taxon>Sphingomonas</taxon>
    </lineage>
</organism>
<dbReference type="Pfam" id="PF21906">
    <property type="entry name" value="WHD_NrtR"/>
    <property type="match status" value="1"/>
</dbReference>
<dbReference type="InterPro" id="IPR054105">
    <property type="entry name" value="WHD_NrtR"/>
</dbReference>
<evidence type="ECO:0000313" key="4">
    <source>
        <dbReference type="Proteomes" id="UP000262699"/>
    </source>
</evidence>
<name>A0A3D0WBG6_9SPHN</name>
<dbReference type="PANTHER" id="PTHR43736:SF4">
    <property type="entry name" value="SLR1690 PROTEIN"/>
    <property type="match status" value="1"/>
</dbReference>
<sequence length="233" mass="25455">MDDAALLASYDPSVFPPLAVAVDIVAFTYSDGQLKLLLHRRPEAPARGRLALPGTFVGVDEALDTAAQRGLHDKAGLHAPVRQFHAFGAVDRDPRMRIVSVGYMAVVDAATMEASTQASCELVPIVDGAPRATSGRRIQLPFDHADILAHALADLRRDLDRDDWAFGLLPPTFSLRELLGLHEAIRGERLNKPAFRKRLIESGRIEPTGEMETGKGFRPAELYRVRGATDGTR</sequence>
<dbReference type="Gene3D" id="3.90.79.10">
    <property type="entry name" value="Nucleoside Triphosphate Pyrophosphohydrolase"/>
    <property type="match status" value="1"/>
</dbReference>
<reference evidence="3 4" key="1">
    <citation type="journal article" date="2018" name="Nat. Biotechnol.">
        <title>A standardized bacterial taxonomy based on genome phylogeny substantially revises the tree of life.</title>
        <authorList>
            <person name="Parks D.H."/>
            <person name="Chuvochina M."/>
            <person name="Waite D.W."/>
            <person name="Rinke C."/>
            <person name="Skarshewski A."/>
            <person name="Chaumeil P.A."/>
            <person name="Hugenholtz P."/>
        </authorList>
    </citation>
    <scope>NUCLEOTIDE SEQUENCE [LARGE SCALE GENOMIC DNA]</scope>
    <source>
        <strain evidence="3">UBA9015</strain>
    </source>
</reference>
<evidence type="ECO:0000259" key="2">
    <source>
        <dbReference type="Pfam" id="PF21906"/>
    </source>
</evidence>
<dbReference type="InterPro" id="IPR015797">
    <property type="entry name" value="NUDIX_hydrolase-like_dom_sf"/>
</dbReference>
<dbReference type="Pfam" id="PF00293">
    <property type="entry name" value="NUDIX"/>
    <property type="match status" value="1"/>
</dbReference>
<dbReference type="Gene3D" id="1.10.10.10">
    <property type="entry name" value="Winged helix-like DNA-binding domain superfamily/Winged helix DNA-binding domain"/>
    <property type="match status" value="1"/>
</dbReference>
<gene>
    <name evidence="3" type="ORF">DEP91_02805</name>
</gene>
<proteinExistence type="predicted"/>
<protein>
    <submittedName>
        <fullName evidence="3">NUDIX hydrolase</fullName>
    </submittedName>
</protein>
<dbReference type="InterPro" id="IPR000086">
    <property type="entry name" value="NUDIX_hydrolase_dom"/>
</dbReference>
<dbReference type="Proteomes" id="UP000262699">
    <property type="component" value="Unassembled WGS sequence"/>
</dbReference>
<evidence type="ECO:0000259" key="1">
    <source>
        <dbReference type="Pfam" id="PF00293"/>
    </source>
</evidence>
<dbReference type="SUPFAM" id="SSF46785">
    <property type="entry name" value="Winged helix' DNA-binding domain"/>
    <property type="match status" value="1"/>
</dbReference>
<dbReference type="GO" id="GO:0016787">
    <property type="term" value="F:hydrolase activity"/>
    <property type="evidence" value="ECO:0007669"/>
    <property type="project" value="UniProtKB-KW"/>
</dbReference>
<dbReference type="AlphaFoldDB" id="A0A3D0WBG6"/>
<feature type="domain" description="NrtR DNA-binding winged helix" evidence="2">
    <location>
        <begin position="165"/>
        <end position="224"/>
    </location>
</feature>
<dbReference type="SUPFAM" id="SSF55811">
    <property type="entry name" value="Nudix"/>
    <property type="match status" value="1"/>
</dbReference>
<dbReference type="CDD" id="cd18873">
    <property type="entry name" value="NUDIX_NadM_like"/>
    <property type="match status" value="1"/>
</dbReference>
<dbReference type="PANTHER" id="PTHR43736">
    <property type="entry name" value="ADP-RIBOSE PYROPHOSPHATASE"/>
    <property type="match status" value="1"/>
</dbReference>
<comment type="caution">
    <text evidence="3">The sequence shown here is derived from an EMBL/GenBank/DDBJ whole genome shotgun (WGS) entry which is preliminary data.</text>
</comment>
<evidence type="ECO:0000313" key="3">
    <source>
        <dbReference type="EMBL" id="HCB75093.1"/>
    </source>
</evidence>